<feature type="transmembrane region" description="Helical" evidence="8">
    <location>
        <begin position="451"/>
        <end position="470"/>
    </location>
</feature>
<feature type="transmembrane region" description="Helical" evidence="8">
    <location>
        <begin position="317"/>
        <end position="339"/>
    </location>
</feature>
<proteinExistence type="predicted"/>
<evidence type="ECO:0000256" key="8">
    <source>
        <dbReference type="SAM" id="Phobius"/>
    </source>
</evidence>
<evidence type="ECO:0000256" key="1">
    <source>
        <dbReference type="ARBA" id="ARBA00004429"/>
    </source>
</evidence>
<evidence type="ECO:0000256" key="7">
    <source>
        <dbReference type="RuleBase" id="RU369079"/>
    </source>
</evidence>
<accession>A0A420DIG0</accession>
<feature type="transmembrane region" description="Helical" evidence="8">
    <location>
        <begin position="508"/>
        <end position="525"/>
    </location>
</feature>
<feature type="transmembrane region" description="Helical" evidence="8">
    <location>
        <begin position="672"/>
        <end position="700"/>
    </location>
</feature>
<dbReference type="EMBL" id="RAQK01000002">
    <property type="protein sequence ID" value="RKE94008.1"/>
    <property type="molecule type" value="Genomic_DNA"/>
</dbReference>
<evidence type="ECO:0000256" key="4">
    <source>
        <dbReference type="ARBA" id="ARBA00022692"/>
    </source>
</evidence>
<dbReference type="OrthoDB" id="7339120at2"/>
<comment type="caution">
    <text evidence="10">The sequence shown here is derived from an EMBL/GenBank/DDBJ whole genome shotgun (WGS) entry which is preliminary data.</text>
</comment>
<keyword evidence="3 7" id="KW-0997">Cell inner membrane</keyword>
<keyword evidence="2" id="KW-1003">Cell membrane</keyword>
<feature type="transmembrane region" description="Helical" evidence="8">
    <location>
        <begin position="476"/>
        <end position="496"/>
    </location>
</feature>
<evidence type="ECO:0000313" key="10">
    <source>
        <dbReference type="EMBL" id="RKE94008.1"/>
    </source>
</evidence>
<dbReference type="RefSeq" id="WP_025061955.1">
    <property type="nucleotide sequence ID" value="NZ_RAQK01000002.1"/>
</dbReference>
<dbReference type="PANTHER" id="PTHR33362:SF7">
    <property type="entry name" value="SLL1103 PROTEIN"/>
    <property type="match status" value="1"/>
</dbReference>
<sequence length="784" mass="82714">MFFGLDGVEVGLIIVFICLFGGILSGFPVAFAIGGAGMISFGIIAAMDSAGMLIHMAVDTSSDAYRALLASGVREEAISLFRYPELPRIGEPVFPQGWEVAMDRNVSFVVNRINERVLAGQSIETLLAVLMFVLMGITLERSKIANDLLTSMARVFGPLPGGLAVSIVVVGAFLAASTGIVGATVVTMGLLALPTMLRNNYSPELATGVIAASGTLGQIIPPSIVIVLLGTLAGDLYSSAQEARATSLGCTDALTYLGEPAVVSVGTLFQAALLPGIMLALLYALYAFGYALFNPEKAPAVEMGSTNAEPITRSEGFTWFLGAPILIVVGTIVLGNLGIVGSQNTRISSFSDIGESATLRTTVGAECKAAMIELHGQERWDLAVTQQEAIEASGGLTASAKLSEEEFAAAQAKKIADAAPIGTGIAVMMIMLGLILTTARGVSPSSDAKPLIIGGIGVLVLLLVDIVLVSPTTTPGTMVVLMALPFVAVMYGVVYGTKLCAKNELIRVVFPPLVLIVAVLGSILGGITNPTPAAALGAGGAIMLAAYRKLKDLDRSPKVVIWSTLAIIVCILLGVNFDLRINQDDVGFENWVAFLAAYGAFLYAIFGLLFSCYILFVNGVLTPVVRETAKVTSMVFTILIGSQLLNLVVISFGGEHYIQQFLQSFDNEVKVFLIVMLVLFVLGFVLDFLEIIYIVVPIVGPVIYGGSFDPKWVTIMIAVNLQTSFLTPPFGFALFYLRGVAPPSVTTAHIYRGIIPFVLIQVGALALLWVFPGIVTIIPDLIPN</sequence>
<evidence type="ECO:0000256" key="5">
    <source>
        <dbReference type="ARBA" id="ARBA00022989"/>
    </source>
</evidence>
<protein>
    <submittedName>
        <fullName evidence="10">Tripartite ATP-independent transporter DctM subunit</fullName>
    </submittedName>
</protein>
<keyword evidence="6 8" id="KW-0472">Membrane</keyword>
<organism evidence="10 11">
    <name type="scientific">Sulfitobacter guttiformis</name>
    <dbReference type="NCBI Taxonomy" id="74349"/>
    <lineage>
        <taxon>Bacteria</taxon>
        <taxon>Pseudomonadati</taxon>
        <taxon>Pseudomonadota</taxon>
        <taxon>Alphaproteobacteria</taxon>
        <taxon>Rhodobacterales</taxon>
        <taxon>Roseobacteraceae</taxon>
        <taxon>Sulfitobacter</taxon>
    </lineage>
</organism>
<evidence type="ECO:0000256" key="2">
    <source>
        <dbReference type="ARBA" id="ARBA00022475"/>
    </source>
</evidence>
<feature type="transmembrane region" description="Helical" evidence="8">
    <location>
        <begin position="272"/>
        <end position="293"/>
    </location>
</feature>
<gene>
    <name evidence="10" type="ORF">C8N30_3113</name>
</gene>
<feature type="domain" description="TRAP C4-dicarboxylate transport system permease DctM subunit" evidence="9">
    <location>
        <begin position="499"/>
        <end position="774"/>
    </location>
</feature>
<feature type="transmembrane region" description="Helical" evidence="8">
    <location>
        <begin position="205"/>
        <end position="229"/>
    </location>
</feature>
<feature type="transmembrane region" description="Helical" evidence="8">
    <location>
        <begin position="712"/>
        <end position="737"/>
    </location>
</feature>
<feature type="transmembrane region" description="Helical" evidence="8">
    <location>
        <begin position="39"/>
        <end position="58"/>
    </location>
</feature>
<name>A0A420DIG0_9RHOB</name>
<keyword evidence="5 8" id="KW-1133">Transmembrane helix</keyword>
<dbReference type="GO" id="GO:0005886">
    <property type="term" value="C:plasma membrane"/>
    <property type="evidence" value="ECO:0007669"/>
    <property type="project" value="UniProtKB-SubCell"/>
</dbReference>
<dbReference type="InterPro" id="IPR004681">
    <property type="entry name" value="TRAP_DctM"/>
</dbReference>
<keyword evidence="4 8" id="KW-0812">Transmembrane</keyword>
<dbReference type="PANTHER" id="PTHR33362">
    <property type="entry name" value="SIALIC ACID TRAP TRANSPORTER PERMEASE PROTEIN SIAT-RELATED"/>
    <property type="match status" value="1"/>
</dbReference>
<keyword evidence="11" id="KW-1185">Reference proteome</keyword>
<reference evidence="10 11" key="1">
    <citation type="submission" date="2018-09" db="EMBL/GenBank/DDBJ databases">
        <title>Genomic Encyclopedia of Archaeal and Bacterial Type Strains, Phase II (KMG-II): from individual species to whole genera.</title>
        <authorList>
            <person name="Goeker M."/>
        </authorList>
    </citation>
    <scope>NUCLEOTIDE SEQUENCE [LARGE SCALE GENOMIC DNA]</scope>
    <source>
        <strain evidence="10 11">DSM 11458</strain>
    </source>
</reference>
<feature type="transmembrane region" description="Helical" evidence="8">
    <location>
        <begin position="633"/>
        <end position="652"/>
    </location>
</feature>
<feature type="transmembrane region" description="Helical" evidence="8">
    <location>
        <begin position="163"/>
        <end position="193"/>
    </location>
</feature>
<dbReference type="InterPro" id="IPR010656">
    <property type="entry name" value="DctM"/>
</dbReference>
<feature type="transmembrane region" description="Helical" evidence="8">
    <location>
        <begin position="418"/>
        <end position="439"/>
    </location>
</feature>
<evidence type="ECO:0000256" key="3">
    <source>
        <dbReference type="ARBA" id="ARBA00022519"/>
    </source>
</evidence>
<dbReference type="GO" id="GO:0022857">
    <property type="term" value="F:transmembrane transporter activity"/>
    <property type="evidence" value="ECO:0007669"/>
    <property type="project" value="UniProtKB-UniRule"/>
</dbReference>
<dbReference type="Proteomes" id="UP000284407">
    <property type="component" value="Unassembled WGS sequence"/>
</dbReference>
<dbReference type="Pfam" id="PF06808">
    <property type="entry name" value="DctM"/>
    <property type="match status" value="2"/>
</dbReference>
<comment type="function">
    <text evidence="7">Part of the tripartite ATP-independent periplasmic (TRAP) transport system.</text>
</comment>
<dbReference type="AlphaFoldDB" id="A0A420DIG0"/>
<dbReference type="STRING" id="1443111.Z949_1394"/>
<feature type="transmembrane region" description="Helical" evidence="8">
    <location>
        <begin position="591"/>
        <end position="621"/>
    </location>
</feature>
<evidence type="ECO:0000256" key="6">
    <source>
        <dbReference type="ARBA" id="ARBA00023136"/>
    </source>
</evidence>
<keyword evidence="7" id="KW-0813">Transport</keyword>
<feature type="transmembrane region" description="Helical" evidence="8">
    <location>
        <begin position="117"/>
        <end position="139"/>
    </location>
</feature>
<evidence type="ECO:0000313" key="11">
    <source>
        <dbReference type="Proteomes" id="UP000284407"/>
    </source>
</evidence>
<feature type="domain" description="TRAP C4-dicarboxylate transport system permease DctM subunit" evidence="9">
    <location>
        <begin position="17"/>
        <end position="333"/>
    </location>
</feature>
<comment type="subcellular location">
    <subcellularLocation>
        <location evidence="1 7">Cell inner membrane</location>
        <topology evidence="1 7">Multi-pass membrane protein</topology>
    </subcellularLocation>
</comment>
<feature type="transmembrane region" description="Helical" evidence="8">
    <location>
        <begin position="12"/>
        <end position="33"/>
    </location>
</feature>
<evidence type="ECO:0000259" key="9">
    <source>
        <dbReference type="Pfam" id="PF06808"/>
    </source>
</evidence>
<feature type="transmembrane region" description="Helical" evidence="8">
    <location>
        <begin position="757"/>
        <end position="778"/>
    </location>
</feature>
<feature type="transmembrane region" description="Helical" evidence="8">
    <location>
        <begin position="559"/>
        <end position="579"/>
    </location>
</feature>